<dbReference type="EMBL" id="AEVG01000088">
    <property type="protein sequence ID" value="EFX91709.1"/>
    <property type="molecule type" value="Genomic_DNA"/>
</dbReference>
<accession>E8KHB7</accession>
<name>E8KHB7_9PAST</name>
<gene>
    <name evidence="1" type="ORF">HMPREF0027_1234</name>
</gene>
<reference evidence="1 2" key="1">
    <citation type="submission" date="2011-01" db="EMBL/GenBank/DDBJ databases">
        <authorList>
            <person name="Muzny D."/>
            <person name="Qin X."/>
            <person name="Deng J."/>
            <person name="Jiang H."/>
            <person name="Liu Y."/>
            <person name="Qu J."/>
            <person name="Song X.-Z."/>
            <person name="Zhang L."/>
            <person name="Thornton R."/>
            <person name="Coyle M."/>
            <person name="Francisco L."/>
            <person name="Jackson L."/>
            <person name="Javaid M."/>
            <person name="Korchina V."/>
            <person name="Kovar C."/>
            <person name="Mata R."/>
            <person name="Mathew T."/>
            <person name="Ngo R."/>
            <person name="Nguyen L."/>
            <person name="Nguyen N."/>
            <person name="Okwuonu G."/>
            <person name="Ongeri F."/>
            <person name="Pham C."/>
            <person name="Simmons D."/>
            <person name="Wilczek-Boney K."/>
            <person name="Hale W."/>
            <person name="Jakkamsetti A."/>
            <person name="Pham P."/>
            <person name="Ruth R."/>
            <person name="San Lucas F."/>
            <person name="Warren J."/>
            <person name="Zhang J."/>
            <person name="Zhao Z."/>
            <person name="Zhou C."/>
            <person name="Zhu D."/>
            <person name="Lee S."/>
            <person name="Bess C."/>
            <person name="Blankenburg K."/>
            <person name="Forbes L."/>
            <person name="Fu Q."/>
            <person name="Gubbala S."/>
            <person name="Hirani K."/>
            <person name="Jayaseelan J.C."/>
            <person name="Lara F."/>
            <person name="Munidasa M."/>
            <person name="Palculict T."/>
            <person name="Patil S."/>
            <person name="Pu L.-L."/>
            <person name="Saada N."/>
            <person name="Tang L."/>
            <person name="Weissenberger G."/>
            <person name="Zhu Y."/>
            <person name="Hemphill L."/>
            <person name="Shang Y."/>
            <person name="Youmans B."/>
            <person name="Ayvaz T."/>
            <person name="Ross M."/>
            <person name="Santibanez J."/>
            <person name="Aqrawi P."/>
            <person name="Gross S."/>
            <person name="Joshi V."/>
            <person name="Fowler G."/>
            <person name="Nazareth L."/>
            <person name="Reid J."/>
            <person name="Worley K."/>
            <person name="Petrosino J."/>
            <person name="Highlander S."/>
            <person name="Gibbs R."/>
        </authorList>
    </citation>
    <scope>NUCLEOTIDE SEQUENCE [LARGE SCALE GENOMIC DNA]</scope>
    <source>
        <strain evidence="1 2">ATCC 25976</strain>
    </source>
</reference>
<sequence length="46" mass="5362">MDRKKPDTKKAMPREVLPKEMKKTYMNSVQLALSMTGRISESSQKY</sequence>
<dbReference type="HOGENOM" id="CLU_3179203_0_0_6"/>
<dbReference type="AlphaFoldDB" id="E8KHB7"/>
<comment type="caution">
    <text evidence="1">The sequence shown here is derived from an EMBL/GenBank/DDBJ whole genome shotgun (WGS) entry which is preliminary data.</text>
</comment>
<protein>
    <submittedName>
        <fullName evidence="1">Uncharacterized protein</fullName>
    </submittedName>
</protein>
<keyword evidence="2" id="KW-1185">Reference proteome</keyword>
<evidence type="ECO:0000313" key="1">
    <source>
        <dbReference type="EMBL" id="EFX91709.1"/>
    </source>
</evidence>
<evidence type="ECO:0000313" key="2">
    <source>
        <dbReference type="Proteomes" id="UP000005467"/>
    </source>
</evidence>
<dbReference type="Proteomes" id="UP000005467">
    <property type="component" value="Unassembled WGS sequence"/>
</dbReference>
<proteinExistence type="predicted"/>
<organism evidence="1 2">
    <name type="scientific">Actinobacillus ureae ATCC 25976</name>
    <dbReference type="NCBI Taxonomy" id="887324"/>
    <lineage>
        <taxon>Bacteria</taxon>
        <taxon>Pseudomonadati</taxon>
        <taxon>Pseudomonadota</taxon>
        <taxon>Gammaproteobacteria</taxon>
        <taxon>Pasteurellales</taxon>
        <taxon>Pasteurellaceae</taxon>
        <taxon>Actinobacillus</taxon>
    </lineage>
</organism>